<evidence type="ECO:0000256" key="1">
    <source>
        <dbReference type="ARBA" id="ARBA00010552"/>
    </source>
</evidence>
<comment type="similarity">
    <text evidence="1">Belongs to the RutC family.</text>
</comment>
<sequence>MNHTIIKSANAPAAIGPYSQATLHNGIMYVSGQIPLDPQSGELVSGTIEEETHRVMKNLFAILQEAGMGFDNVLKCTIFVKDLNNFGAINEVYGSYFSSNPPARETVEVSRLPKDVNVEISCIAAL</sequence>
<dbReference type="PANTHER" id="PTHR11803:SF58">
    <property type="entry name" value="PROTEIN HMF1-RELATED"/>
    <property type="match status" value="1"/>
</dbReference>
<comment type="caution">
    <text evidence="2">The sequence shown here is derived from an EMBL/GenBank/DDBJ whole genome shotgun (WGS) entry which is preliminary data.</text>
</comment>
<dbReference type="NCBIfam" id="TIGR00004">
    <property type="entry name" value="Rid family detoxifying hydrolase"/>
    <property type="match status" value="1"/>
</dbReference>
<dbReference type="SUPFAM" id="SSF55298">
    <property type="entry name" value="YjgF-like"/>
    <property type="match status" value="1"/>
</dbReference>
<evidence type="ECO:0000313" key="3">
    <source>
        <dbReference type="Proteomes" id="UP000625551"/>
    </source>
</evidence>
<dbReference type="InterPro" id="IPR006056">
    <property type="entry name" value="RidA"/>
</dbReference>
<organism evidence="2 3">
    <name type="scientific">Pontibacter aquaedesilientis</name>
    <dbReference type="NCBI Taxonomy" id="2766980"/>
    <lineage>
        <taxon>Bacteria</taxon>
        <taxon>Pseudomonadati</taxon>
        <taxon>Bacteroidota</taxon>
        <taxon>Cytophagia</taxon>
        <taxon>Cytophagales</taxon>
        <taxon>Hymenobacteraceae</taxon>
        <taxon>Pontibacter</taxon>
    </lineage>
</organism>
<dbReference type="Pfam" id="PF01042">
    <property type="entry name" value="Ribonuc_L-PSP"/>
    <property type="match status" value="1"/>
</dbReference>
<dbReference type="EMBL" id="JACXAJ010000003">
    <property type="protein sequence ID" value="MBD1397494.1"/>
    <property type="molecule type" value="Genomic_DNA"/>
</dbReference>
<keyword evidence="3" id="KW-1185">Reference proteome</keyword>
<dbReference type="Gene3D" id="3.30.1330.40">
    <property type="entry name" value="RutC-like"/>
    <property type="match status" value="1"/>
</dbReference>
<name>A0ABR7XGU6_9BACT</name>
<reference evidence="2 3" key="1">
    <citation type="submission" date="2020-09" db="EMBL/GenBank/DDBJ databases">
        <title>Genome sequencing and assembly of Pontibacter sp.</title>
        <authorList>
            <person name="Chhetri G."/>
        </authorList>
    </citation>
    <scope>NUCLEOTIDE SEQUENCE [LARGE SCALE GENOMIC DNA]</scope>
    <source>
        <strain evidence="2 3">JH31</strain>
    </source>
</reference>
<proteinExistence type="inferred from homology"/>
<protein>
    <submittedName>
        <fullName evidence="2">RidA family protein</fullName>
    </submittedName>
</protein>
<gene>
    <name evidence="2" type="ORF">H9Q13_09975</name>
</gene>
<dbReference type="PANTHER" id="PTHR11803">
    <property type="entry name" value="2-IMINOBUTANOATE/2-IMINOPROPANOATE DEAMINASE RIDA"/>
    <property type="match status" value="1"/>
</dbReference>
<accession>A0ABR7XGU6</accession>
<dbReference type="InterPro" id="IPR035959">
    <property type="entry name" value="RutC-like_sf"/>
</dbReference>
<dbReference type="Proteomes" id="UP000625551">
    <property type="component" value="Unassembled WGS sequence"/>
</dbReference>
<dbReference type="RefSeq" id="WP_191183642.1">
    <property type="nucleotide sequence ID" value="NZ_JACXAJ010000003.1"/>
</dbReference>
<dbReference type="InterPro" id="IPR006175">
    <property type="entry name" value="YjgF/YER057c/UK114"/>
</dbReference>
<dbReference type="CDD" id="cd00448">
    <property type="entry name" value="YjgF_YER057c_UK114_family"/>
    <property type="match status" value="1"/>
</dbReference>
<evidence type="ECO:0000313" key="2">
    <source>
        <dbReference type="EMBL" id="MBD1397494.1"/>
    </source>
</evidence>